<dbReference type="Proteomes" id="UP001168990">
    <property type="component" value="Unassembled WGS sequence"/>
</dbReference>
<keyword evidence="2" id="KW-1185">Reference proteome</keyword>
<sequence length="97" mass="11089">MVFYETFRGVTNIFEGPCLRLYVCALPYQFTRDLRCALDSRGRELLMTAKKSRRSDKNGIDKCGARKGRLGPNTIYFVCFILSLAELDPLSDNLQTE</sequence>
<protein>
    <submittedName>
        <fullName evidence="1">Uncharacterized protein</fullName>
    </submittedName>
</protein>
<dbReference type="EMBL" id="JAQQBS010000004">
    <property type="protein sequence ID" value="KAK0169740.1"/>
    <property type="molecule type" value="Genomic_DNA"/>
</dbReference>
<name>A0AA39FHL2_9HYME</name>
<reference evidence="1" key="2">
    <citation type="submission" date="2023-03" db="EMBL/GenBank/DDBJ databases">
        <authorList>
            <person name="Inwood S.N."/>
            <person name="Skelly J.G."/>
            <person name="Guhlin J."/>
            <person name="Harrop T.W.R."/>
            <person name="Goldson S.G."/>
            <person name="Dearden P.K."/>
        </authorList>
    </citation>
    <scope>NUCLEOTIDE SEQUENCE</scope>
    <source>
        <strain evidence="1">Irish</strain>
        <tissue evidence="1">Whole body</tissue>
    </source>
</reference>
<evidence type="ECO:0000313" key="2">
    <source>
        <dbReference type="Proteomes" id="UP001168990"/>
    </source>
</evidence>
<organism evidence="1 2">
    <name type="scientific">Microctonus aethiopoides</name>
    <dbReference type="NCBI Taxonomy" id="144406"/>
    <lineage>
        <taxon>Eukaryota</taxon>
        <taxon>Metazoa</taxon>
        <taxon>Ecdysozoa</taxon>
        <taxon>Arthropoda</taxon>
        <taxon>Hexapoda</taxon>
        <taxon>Insecta</taxon>
        <taxon>Pterygota</taxon>
        <taxon>Neoptera</taxon>
        <taxon>Endopterygota</taxon>
        <taxon>Hymenoptera</taxon>
        <taxon>Apocrita</taxon>
        <taxon>Ichneumonoidea</taxon>
        <taxon>Braconidae</taxon>
        <taxon>Euphorinae</taxon>
        <taxon>Microctonus</taxon>
    </lineage>
</organism>
<comment type="caution">
    <text evidence="1">The sequence shown here is derived from an EMBL/GenBank/DDBJ whole genome shotgun (WGS) entry which is preliminary data.</text>
</comment>
<proteinExistence type="predicted"/>
<evidence type="ECO:0000313" key="1">
    <source>
        <dbReference type="EMBL" id="KAK0169740.1"/>
    </source>
</evidence>
<accession>A0AA39FHL2</accession>
<reference evidence="1" key="1">
    <citation type="journal article" date="2023" name="bioRxiv">
        <title>Scaffold-level genome assemblies of two parasitoid biocontrol wasps reveal the parthenogenesis mechanism and an associated novel virus.</title>
        <authorList>
            <person name="Inwood S."/>
            <person name="Skelly J."/>
            <person name="Guhlin J."/>
            <person name="Harrop T."/>
            <person name="Goldson S."/>
            <person name="Dearden P."/>
        </authorList>
    </citation>
    <scope>NUCLEOTIDE SEQUENCE</scope>
    <source>
        <strain evidence="1">Irish</strain>
        <tissue evidence="1">Whole body</tissue>
    </source>
</reference>
<dbReference type="AlphaFoldDB" id="A0AA39FHL2"/>
<gene>
    <name evidence="1" type="ORF">PV328_010382</name>
</gene>